<keyword evidence="2" id="KW-1185">Reference proteome</keyword>
<gene>
    <name evidence="1" type="ORF">C1280_14780</name>
</gene>
<dbReference type="AlphaFoldDB" id="A0A2Z3H8U0"/>
<dbReference type="OrthoDB" id="260464at2"/>
<name>A0A2Z3H8U0_9BACT</name>
<proteinExistence type="predicted"/>
<dbReference type="InterPro" id="IPR044000">
    <property type="entry name" value="Phage_tube_2"/>
</dbReference>
<accession>A0A2Z3H8U0</accession>
<dbReference type="EMBL" id="CP025958">
    <property type="protein sequence ID" value="AWM38134.1"/>
    <property type="molecule type" value="Genomic_DNA"/>
</dbReference>
<evidence type="ECO:0000313" key="2">
    <source>
        <dbReference type="Proteomes" id="UP000245802"/>
    </source>
</evidence>
<protein>
    <submittedName>
        <fullName evidence="1">Uncharacterized protein</fullName>
    </submittedName>
</protein>
<evidence type="ECO:0000313" key="1">
    <source>
        <dbReference type="EMBL" id="AWM38134.1"/>
    </source>
</evidence>
<dbReference type="KEGG" id="gog:C1280_14780"/>
<dbReference type="Proteomes" id="UP000245802">
    <property type="component" value="Chromosome"/>
</dbReference>
<sequence length="291" mass="30556">MADKVGVFNRLLYAGSGVTTATHEFEFLEGSTLGLSENFIDTNGIRGTRSHSSERVRRGTRRVDGQIILAPTPVELAVWLPLILGGTPSGTSYPLGENLPLFNLFGVRDGTVYTYSDCVVTNATFSASEGGPMQLSLTIIGKDETQSGSAGAATIDLTTQPFVLHDAVVSVGGSNREVASFSLAIDNVVEAKFRNSATITQLKATDRNVTVDLPVSLGTDAALYGSAVGGVATTLTLTNGGCSLTFSMTKVQAPKQPLPFGQRGILDLPWRGVARKDGATPELTTTLDSTP</sequence>
<reference evidence="1 2" key="1">
    <citation type="submission" date="2018-01" db="EMBL/GenBank/DDBJ databases">
        <title>G. obscuriglobus.</title>
        <authorList>
            <person name="Franke J."/>
            <person name="Blomberg W."/>
            <person name="Selmecki A."/>
        </authorList>
    </citation>
    <scope>NUCLEOTIDE SEQUENCE [LARGE SCALE GENOMIC DNA]</scope>
    <source>
        <strain evidence="1 2">DSM 5831</strain>
    </source>
</reference>
<organism evidence="1 2">
    <name type="scientific">Gemmata obscuriglobus</name>
    <dbReference type="NCBI Taxonomy" id="114"/>
    <lineage>
        <taxon>Bacteria</taxon>
        <taxon>Pseudomonadati</taxon>
        <taxon>Planctomycetota</taxon>
        <taxon>Planctomycetia</taxon>
        <taxon>Gemmatales</taxon>
        <taxon>Gemmataceae</taxon>
        <taxon>Gemmata</taxon>
    </lineage>
</organism>
<dbReference type="Pfam" id="PF18906">
    <property type="entry name" value="Phage_tube_2"/>
    <property type="match status" value="1"/>
</dbReference>
<dbReference type="RefSeq" id="WP_010045013.1">
    <property type="nucleotide sequence ID" value="NZ_CP025958.1"/>
</dbReference>